<proteinExistence type="predicted"/>
<evidence type="ECO:0000256" key="2">
    <source>
        <dbReference type="SAM" id="SignalP"/>
    </source>
</evidence>
<sequence length="139" mass="13602">MGNATLPRACAVLATGIVTLCASPSSAGQDSTANCRDSVVSKLRDGSGTVCTPPPSPADDKAKKSSGSGTPGAPGPQGLTPSPSYLPDAPFAASATAGGAGEGPQRQEGTPVYLPDAPFVTGGRATKTPPKQEAAGPKR</sequence>
<dbReference type="Proteomes" id="UP001596977">
    <property type="component" value="Unassembled WGS sequence"/>
</dbReference>
<feature type="signal peptide" evidence="2">
    <location>
        <begin position="1"/>
        <end position="27"/>
    </location>
</feature>
<evidence type="ECO:0000313" key="3">
    <source>
        <dbReference type="EMBL" id="MFD0944954.1"/>
    </source>
</evidence>
<dbReference type="RefSeq" id="WP_264942771.1">
    <property type="nucleotide sequence ID" value="NZ_JAPDRA010000001.1"/>
</dbReference>
<comment type="caution">
    <text evidence="3">The sequence shown here is derived from an EMBL/GenBank/DDBJ whole genome shotgun (WGS) entry which is preliminary data.</text>
</comment>
<feature type="region of interest" description="Disordered" evidence="1">
    <location>
        <begin position="43"/>
        <end position="139"/>
    </location>
</feature>
<reference evidence="4" key="1">
    <citation type="journal article" date="2019" name="Int. J. Syst. Evol. Microbiol.">
        <title>The Global Catalogue of Microorganisms (GCM) 10K type strain sequencing project: providing services to taxonomists for standard genome sequencing and annotation.</title>
        <authorList>
            <consortium name="The Broad Institute Genomics Platform"/>
            <consortium name="The Broad Institute Genome Sequencing Center for Infectious Disease"/>
            <person name="Wu L."/>
            <person name="Ma J."/>
        </authorList>
    </citation>
    <scope>NUCLEOTIDE SEQUENCE [LARGE SCALE GENOMIC DNA]</scope>
    <source>
        <strain evidence="4">CCUG 62982</strain>
    </source>
</reference>
<keyword evidence="2" id="KW-0732">Signal</keyword>
<organism evidence="3 4">
    <name type="scientific">Sphingomonas canadensis</name>
    <dbReference type="NCBI Taxonomy" id="1219257"/>
    <lineage>
        <taxon>Bacteria</taxon>
        <taxon>Pseudomonadati</taxon>
        <taxon>Pseudomonadota</taxon>
        <taxon>Alphaproteobacteria</taxon>
        <taxon>Sphingomonadales</taxon>
        <taxon>Sphingomonadaceae</taxon>
        <taxon>Sphingomonas</taxon>
    </lineage>
</organism>
<protein>
    <recommendedName>
        <fullName evidence="5">Translation initiation factor IF-2</fullName>
    </recommendedName>
</protein>
<dbReference type="EMBL" id="JBHTJG010000001">
    <property type="protein sequence ID" value="MFD0944954.1"/>
    <property type="molecule type" value="Genomic_DNA"/>
</dbReference>
<accession>A0ABW3H1C7</accession>
<evidence type="ECO:0000256" key="1">
    <source>
        <dbReference type="SAM" id="MobiDB-lite"/>
    </source>
</evidence>
<feature type="chain" id="PRO_5047501764" description="Translation initiation factor IF-2" evidence="2">
    <location>
        <begin position="28"/>
        <end position="139"/>
    </location>
</feature>
<evidence type="ECO:0008006" key="5">
    <source>
        <dbReference type="Google" id="ProtNLM"/>
    </source>
</evidence>
<gene>
    <name evidence="3" type="ORF">ACFQ1E_01230</name>
</gene>
<evidence type="ECO:0000313" key="4">
    <source>
        <dbReference type="Proteomes" id="UP001596977"/>
    </source>
</evidence>
<keyword evidence="4" id="KW-1185">Reference proteome</keyword>
<name>A0ABW3H1C7_9SPHN</name>